<comment type="caution">
    <text evidence="2">The sequence shown here is derived from an EMBL/GenBank/DDBJ whole genome shotgun (WGS) entry which is preliminary data.</text>
</comment>
<evidence type="ECO:0000256" key="1">
    <source>
        <dbReference type="SAM" id="Coils"/>
    </source>
</evidence>
<feature type="coiled-coil region" evidence="1">
    <location>
        <begin position="34"/>
        <end position="61"/>
    </location>
</feature>
<reference evidence="2 3" key="1">
    <citation type="journal article" date="2018" name="Front. Plant Sci.">
        <title>Red Clover (Trifolium pratense) and Zigzag Clover (T. medium) - A Picture of Genomic Similarities and Differences.</title>
        <authorList>
            <person name="Dluhosova J."/>
            <person name="Istvanek J."/>
            <person name="Nedelnik J."/>
            <person name="Repkova J."/>
        </authorList>
    </citation>
    <scope>NUCLEOTIDE SEQUENCE [LARGE SCALE GENOMIC DNA]</scope>
    <source>
        <strain evidence="3">cv. 10/8</strain>
        <tissue evidence="2">Leaf</tissue>
    </source>
</reference>
<dbReference type="EMBL" id="LXQA010189307">
    <property type="protein sequence ID" value="MCI31699.1"/>
    <property type="molecule type" value="Genomic_DNA"/>
</dbReference>
<accession>A0A392R641</accession>
<proteinExistence type="predicted"/>
<organism evidence="2 3">
    <name type="scientific">Trifolium medium</name>
    <dbReference type="NCBI Taxonomy" id="97028"/>
    <lineage>
        <taxon>Eukaryota</taxon>
        <taxon>Viridiplantae</taxon>
        <taxon>Streptophyta</taxon>
        <taxon>Embryophyta</taxon>
        <taxon>Tracheophyta</taxon>
        <taxon>Spermatophyta</taxon>
        <taxon>Magnoliopsida</taxon>
        <taxon>eudicotyledons</taxon>
        <taxon>Gunneridae</taxon>
        <taxon>Pentapetalae</taxon>
        <taxon>rosids</taxon>
        <taxon>fabids</taxon>
        <taxon>Fabales</taxon>
        <taxon>Fabaceae</taxon>
        <taxon>Papilionoideae</taxon>
        <taxon>50 kb inversion clade</taxon>
        <taxon>NPAAA clade</taxon>
        <taxon>Hologalegina</taxon>
        <taxon>IRL clade</taxon>
        <taxon>Trifolieae</taxon>
        <taxon>Trifolium</taxon>
    </lineage>
</organism>
<feature type="non-terminal residue" evidence="2">
    <location>
        <position position="140"/>
    </location>
</feature>
<evidence type="ECO:0000313" key="3">
    <source>
        <dbReference type="Proteomes" id="UP000265520"/>
    </source>
</evidence>
<protein>
    <submittedName>
        <fullName evidence="2">Uncharacterized protein</fullName>
    </submittedName>
</protein>
<evidence type="ECO:0000313" key="2">
    <source>
        <dbReference type="EMBL" id="MCI31699.1"/>
    </source>
</evidence>
<dbReference type="AlphaFoldDB" id="A0A392R641"/>
<keyword evidence="1" id="KW-0175">Coiled coil</keyword>
<dbReference type="Proteomes" id="UP000265520">
    <property type="component" value="Unassembled WGS sequence"/>
</dbReference>
<feature type="coiled-coil region" evidence="1">
    <location>
        <begin position="92"/>
        <end position="126"/>
    </location>
</feature>
<sequence>MGDISSLASVSTEELQRRSLGHRLKGLLLTYVLSSRQEQEVMEAKNKMKVVDDNLAGIEKEYAATKDKLGKEIENLRSSRDGEIAKLKRGYGDKIKTAKEEHAAEMEKLKKEASQLTQERDDAIVVSSGLAEEKAALEKE</sequence>
<name>A0A392R641_9FABA</name>
<keyword evidence="3" id="KW-1185">Reference proteome</keyword>